<dbReference type="PANTHER" id="PTHR31001">
    <property type="entry name" value="UNCHARACTERIZED TRANSCRIPTIONAL REGULATORY PROTEIN"/>
    <property type="match status" value="1"/>
</dbReference>
<evidence type="ECO:0000259" key="5">
    <source>
        <dbReference type="Pfam" id="PF04082"/>
    </source>
</evidence>
<dbReference type="RefSeq" id="XP_056549439.1">
    <property type="nucleotide sequence ID" value="XM_056705541.1"/>
</dbReference>
<evidence type="ECO:0000256" key="2">
    <source>
        <dbReference type="ARBA" id="ARBA00023015"/>
    </source>
</evidence>
<accession>A0A9W9R876</accession>
<keyword evidence="3" id="KW-0804">Transcription</keyword>
<evidence type="ECO:0000256" key="4">
    <source>
        <dbReference type="ARBA" id="ARBA00023242"/>
    </source>
</evidence>
<dbReference type="InterPro" id="IPR007219">
    <property type="entry name" value="XnlR_reg_dom"/>
</dbReference>
<dbReference type="CDD" id="cd12148">
    <property type="entry name" value="fungal_TF_MHR"/>
    <property type="match status" value="1"/>
</dbReference>
<evidence type="ECO:0000313" key="7">
    <source>
        <dbReference type="Proteomes" id="UP001147782"/>
    </source>
</evidence>
<keyword evidence="2" id="KW-0805">Transcription regulation</keyword>
<keyword evidence="4" id="KW-0539">Nucleus</keyword>
<gene>
    <name evidence="6" type="ORF">N7496_012628</name>
</gene>
<comment type="caution">
    <text evidence="6">The sequence shown here is derived from an EMBL/GenBank/DDBJ whole genome shotgun (WGS) entry which is preliminary data.</text>
</comment>
<name>A0A9W9R876_9EURO</name>
<evidence type="ECO:0000313" key="6">
    <source>
        <dbReference type="EMBL" id="KAJ5355416.1"/>
    </source>
</evidence>
<proteinExistence type="predicted"/>
<dbReference type="GeneID" id="81444720"/>
<reference evidence="6" key="1">
    <citation type="submission" date="2022-11" db="EMBL/GenBank/DDBJ databases">
        <authorList>
            <person name="Petersen C."/>
        </authorList>
    </citation>
    <scope>NUCLEOTIDE SEQUENCE</scope>
    <source>
        <strain evidence="6">IBT 29864</strain>
    </source>
</reference>
<dbReference type="Proteomes" id="UP001147782">
    <property type="component" value="Unassembled WGS sequence"/>
</dbReference>
<dbReference type="GO" id="GO:0005634">
    <property type="term" value="C:nucleus"/>
    <property type="evidence" value="ECO:0007669"/>
    <property type="project" value="UniProtKB-SubCell"/>
</dbReference>
<dbReference type="InterPro" id="IPR050613">
    <property type="entry name" value="Sec_Metabolite_Reg"/>
</dbReference>
<dbReference type="GO" id="GO:0003677">
    <property type="term" value="F:DNA binding"/>
    <property type="evidence" value="ECO:0007669"/>
    <property type="project" value="InterPro"/>
</dbReference>
<dbReference type="GO" id="GO:0006351">
    <property type="term" value="P:DNA-templated transcription"/>
    <property type="evidence" value="ECO:0007669"/>
    <property type="project" value="InterPro"/>
</dbReference>
<comment type="subcellular location">
    <subcellularLocation>
        <location evidence="1">Nucleus</location>
    </subcellularLocation>
</comment>
<feature type="domain" description="Xylanolytic transcriptional activator regulatory" evidence="5">
    <location>
        <begin position="206"/>
        <end position="283"/>
    </location>
</feature>
<dbReference type="AlphaFoldDB" id="A0A9W9R876"/>
<reference evidence="6" key="2">
    <citation type="journal article" date="2023" name="IMA Fungus">
        <title>Comparative genomic study of the Penicillium genus elucidates a diverse pangenome and 15 lateral gene transfer events.</title>
        <authorList>
            <person name="Petersen C."/>
            <person name="Sorensen T."/>
            <person name="Nielsen M.R."/>
            <person name="Sondergaard T.E."/>
            <person name="Sorensen J.L."/>
            <person name="Fitzpatrick D.A."/>
            <person name="Frisvad J.C."/>
            <person name="Nielsen K.L."/>
        </authorList>
    </citation>
    <scope>NUCLEOTIDE SEQUENCE</scope>
    <source>
        <strain evidence="6">IBT 29864</strain>
    </source>
</reference>
<sequence>MSTVCKDTLPQTPTPGSQNSKVYNAHLATMKEIVSQLKYLPIIEKYLHQYYSFKQNVLVPKAVVMHLVETLRKDLVSSGHILGEMDERVEIGNVSEISEAVLRSSSTEVVIAPSLDLHGFLALFCGMNLRVETIGLFYAMAARASLFFVDRDDKDKDDGFLQDMVWYSTLSLRLARDLAPQSTDVIIWLANENVQLLSFLEGDASLSVWRLVGDLTTDLLALGLHREATYSPERAPFFLAECRRRLFVTEYYLEKMFGLVFNLPPRITAQYVDVRLPLDLSDDELLAHTPDELEEAKSRLTEDGWNTDGKHRAATWARLRYILSQFREAVVEYQFQPSQTVDPSKLRDLSFRCRQTWDNLLPHLRYSHDCWKSDMPLTVCYMHAKVHLAYLQIHFQIYHTLGEDSSSPLPEILEVAANILETVVQMGNSRSKGAFAFNDLPEILLSCGLSSAAVLLTALENTTQDHSRSLPPGIKTSALIRNLSVLASLLESVPSPRERNQTFCLQAAKAITEKLDKTLDKLATFNSLATPDIVTSNDVSPISILTSNAGSSLSDGYGEIDAINLDDYENFDLMSWAINVDLGNPPSNWTMI</sequence>
<evidence type="ECO:0000256" key="1">
    <source>
        <dbReference type="ARBA" id="ARBA00004123"/>
    </source>
</evidence>
<dbReference type="PANTHER" id="PTHR31001:SF40">
    <property type="entry name" value="ZN(II)2CYS6 TRANSCRIPTION FACTOR (EUROFUNG)"/>
    <property type="match status" value="1"/>
</dbReference>
<protein>
    <recommendedName>
        <fullName evidence="5">Xylanolytic transcriptional activator regulatory domain-containing protein</fullName>
    </recommendedName>
</protein>
<dbReference type="Pfam" id="PF04082">
    <property type="entry name" value="Fungal_trans"/>
    <property type="match status" value="1"/>
</dbReference>
<organism evidence="6 7">
    <name type="scientific">Penicillium cataractarum</name>
    <dbReference type="NCBI Taxonomy" id="2100454"/>
    <lineage>
        <taxon>Eukaryota</taxon>
        <taxon>Fungi</taxon>
        <taxon>Dikarya</taxon>
        <taxon>Ascomycota</taxon>
        <taxon>Pezizomycotina</taxon>
        <taxon>Eurotiomycetes</taxon>
        <taxon>Eurotiomycetidae</taxon>
        <taxon>Eurotiales</taxon>
        <taxon>Aspergillaceae</taxon>
        <taxon>Penicillium</taxon>
    </lineage>
</organism>
<evidence type="ECO:0000256" key="3">
    <source>
        <dbReference type="ARBA" id="ARBA00023163"/>
    </source>
</evidence>
<keyword evidence="7" id="KW-1185">Reference proteome</keyword>
<dbReference type="OrthoDB" id="6612291at2759"/>
<dbReference type="EMBL" id="JAPZBS010000010">
    <property type="protein sequence ID" value="KAJ5355416.1"/>
    <property type="molecule type" value="Genomic_DNA"/>
</dbReference>
<dbReference type="GO" id="GO:0008270">
    <property type="term" value="F:zinc ion binding"/>
    <property type="evidence" value="ECO:0007669"/>
    <property type="project" value="InterPro"/>
</dbReference>